<feature type="compositionally biased region" description="Pro residues" evidence="1">
    <location>
        <begin position="350"/>
        <end position="359"/>
    </location>
</feature>
<feature type="compositionally biased region" description="Polar residues" evidence="1">
    <location>
        <begin position="237"/>
        <end position="248"/>
    </location>
</feature>
<evidence type="ECO:0008006" key="4">
    <source>
        <dbReference type="Google" id="ProtNLM"/>
    </source>
</evidence>
<feature type="region of interest" description="Disordered" evidence="1">
    <location>
        <begin position="223"/>
        <end position="367"/>
    </location>
</feature>
<feature type="compositionally biased region" description="Pro residues" evidence="1">
    <location>
        <begin position="157"/>
        <end position="169"/>
    </location>
</feature>
<feature type="compositionally biased region" description="Basic and acidic residues" evidence="1">
    <location>
        <begin position="292"/>
        <end position="305"/>
    </location>
</feature>
<evidence type="ECO:0000256" key="1">
    <source>
        <dbReference type="SAM" id="MobiDB-lite"/>
    </source>
</evidence>
<evidence type="ECO:0000313" key="3">
    <source>
        <dbReference type="Proteomes" id="UP001175228"/>
    </source>
</evidence>
<comment type="caution">
    <text evidence="2">The sequence shown here is derived from an EMBL/GenBank/DDBJ whole genome shotgun (WGS) entry which is preliminary data.</text>
</comment>
<dbReference type="Gene3D" id="4.10.240.10">
    <property type="entry name" value="Zn(2)-C6 fungal-type DNA-binding domain"/>
    <property type="match status" value="1"/>
</dbReference>
<feature type="region of interest" description="Disordered" evidence="1">
    <location>
        <begin position="383"/>
        <end position="459"/>
    </location>
</feature>
<dbReference type="CDD" id="cd00067">
    <property type="entry name" value="GAL4"/>
    <property type="match status" value="1"/>
</dbReference>
<dbReference type="AlphaFoldDB" id="A0AA39PPV2"/>
<feature type="region of interest" description="Disordered" evidence="1">
    <location>
        <begin position="157"/>
        <end position="177"/>
    </location>
</feature>
<feature type="compositionally biased region" description="Basic residues" evidence="1">
    <location>
        <begin position="419"/>
        <end position="428"/>
    </location>
</feature>
<dbReference type="GO" id="GO:0008270">
    <property type="term" value="F:zinc ion binding"/>
    <property type="evidence" value="ECO:0007669"/>
    <property type="project" value="InterPro"/>
</dbReference>
<dbReference type="Proteomes" id="UP001175228">
    <property type="component" value="Unassembled WGS sequence"/>
</dbReference>
<organism evidence="2 3">
    <name type="scientific">Armillaria luteobubalina</name>
    <dbReference type="NCBI Taxonomy" id="153913"/>
    <lineage>
        <taxon>Eukaryota</taxon>
        <taxon>Fungi</taxon>
        <taxon>Dikarya</taxon>
        <taxon>Basidiomycota</taxon>
        <taxon>Agaricomycotina</taxon>
        <taxon>Agaricomycetes</taxon>
        <taxon>Agaricomycetidae</taxon>
        <taxon>Agaricales</taxon>
        <taxon>Marasmiineae</taxon>
        <taxon>Physalacriaceae</taxon>
        <taxon>Armillaria</taxon>
    </lineage>
</organism>
<gene>
    <name evidence="2" type="ORF">EDD18DRAFT_1359967</name>
</gene>
<sequence length="662" mass="72505">MAEPTDPKELAIVNAQDQYETSSAELNKLIASPLPQDADVAAVDLWVIDAKIHWETCTQNWRTAKVTSLEWRKLEYAFLEVFAEVPEDLVVYSCGEYNELAKCARLFNMPVASVPMSQMPSKQLAPKDSTPSSIPPIAPARTRTATPAVVPPVPQTPSVPSPVVAPPPSTTTTLSVVVPPRESLPIRPRPIFKKKTTAVSDKLSTVDTVFALDVTSPLHPDLAALVKTGPPKGVTPSEGSARSSQRLQAVNAASRRQVFPGPNPIPEGSVASSSRKRTPLFFPGTDDEEEIETPKETAKGKKKEVVPSTDEDEEDFQSQETPSGDMDVDEDEYQSPPPTKIAWRYRSPIPSVPSAPPPITVSEVRPRRTIHDADPNSVLFKLLGAPPVSTKPRKGSQKKPKFDNPPPLPKDIVDEGTVRAKRSKKKATKDKEIEEVTPSDVVPTKANRPRGPSRLRAPPATIGIQIGGFGEEVPADYRAVQNGLKSIGVLVVSRDFGEFVEVDKALWNKKIAPFVGEQYVKPCDSCHRKKTQCRKFLTNSVICIRCHYAKLPCLVNGTKALNPLRHYRPQKYESINAFESAMTTLDQHTTALEDIVINFMAGVDALSHLQGVRAQIGQLHHSLGADTRVEEVVEDEDEEGYDADEVAEGEPGPSRKRKRSGK</sequence>
<evidence type="ECO:0000313" key="2">
    <source>
        <dbReference type="EMBL" id="KAK0488019.1"/>
    </source>
</evidence>
<feature type="compositionally biased region" description="Acidic residues" evidence="1">
    <location>
        <begin position="632"/>
        <end position="648"/>
    </location>
</feature>
<reference evidence="2" key="1">
    <citation type="submission" date="2023-06" db="EMBL/GenBank/DDBJ databases">
        <authorList>
            <consortium name="Lawrence Berkeley National Laboratory"/>
            <person name="Ahrendt S."/>
            <person name="Sahu N."/>
            <person name="Indic B."/>
            <person name="Wong-Bajracharya J."/>
            <person name="Merenyi Z."/>
            <person name="Ke H.-M."/>
            <person name="Monk M."/>
            <person name="Kocsube S."/>
            <person name="Drula E."/>
            <person name="Lipzen A."/>
            <person name="Balint B."/>
            <person name="Henrissat B."/>
            <person name="Andreopoulos B."/>
            <person name="Martin F.M."/>
            <person name="Harder C.B."/>
            <person name="Rigling D."/>
            <person name="Ford K.L."/>
            <person name="Foster G.D."/>
            <person name="Pangilinan J."/>
            <person name="Papanicolaou A."/>
            <person name="Barry K."/>
            <person name="LaButti K."/>
            <person name="Viragh M."/>
            <person name="Koriabine M."/>
            <person name="Yan M."/>
            <person name="Riley R."/>
            <person name="Champramary S."/>
            <person name="Plett K.L."/>
            <person name="Tsai I.J."/>
            <person name="Slot J."/>
            <person name="Sipos G."/>
            <person name="Plett J."/>
            <person name="Nagy L.G."/>
            <person name="Grigoriev I.V."/>
        </authorList>
    </citation>
    <scope>NUCLEOTIDE SEQUENCE</scope>
    <source>
        <strain evidence="2">HWK02</strain>
    </source>
</reference>
<dbReference type="GO" id="GO:0000981">
    <property type="term" value="F:DNA-binding transcription factor activity, RNA polymerase II-specific"/>
    <property type="evidence" value="ECO:0007669"/>
    <property type="project" value="InterPro"/>
</dbReference>
<dbReference type="EMBL" id="JAUEPU010000042">
    <property type="protein sequence ID" value="KAK0488019.1"/>
    <property type="molecule type" value="Genomic_DNA"/>
</dbReference>
<proteinExistence type="predicted"/>
<name>A0AA39PPV2_9AGAR</name>
<feature type="region of interest" description="Disordered" evidence="1">
    <location>
        <begin position="630"/>
        <end position="662"/>
    </location>
</feature>
<dbReference type="InterPro" id="IPR001138">
    <property type="entry name" value="Zn2Cys6_DnaBD"/>
</dbReference>
<accession>A0AA39PPV2</accession>
<keyword evidence="3" id="KW-1185">Reference proteome</keyword>
<protein>
    <recommendedName>
        <fullName evidence="4">Zn(2)-C6 fungal-type domain-containing protein</fullName>
    </recommendedName>
</protein>
<dbReference type="InterPro" id="IPR036864">
    <property type="entry name" value="Zn2-C6_fun-type_DNA-bd_sf"/>
</dbReference>